<dbReference type="Proteomes" id="UP000233556">
    <property type="component" value="Unassembled WGS sequence"/>
</dbReference>
<dbReference type="EMBL" id="KZ505887">
    <property type="protein sequence ID" value="PKU43584.1"/>
    <property type="molecule type" value="Genomic_DNA"/>
</dbReference>
<name>A0A2I0UC28_LIMLA</name>
<reference evidence="2" key="1">
    <citation type="submission" date="2017-11" db="EMBL/GenBank/DDBJ databases">
        <authorList>
            <person name="Lima N.C."/>
            <person name="Parody-Merino A.M."/>
            <person name="Battley P.F."/>
            <person name="Fidler A.E."/>
            <person name="Prosdocimi F."/>
        </authorList>
    </citation>
    <scope>NUCLEOTIDE SEQUENCE [LARGE SCALE GENOMIC DNA]</scope>
</reference>
<evidence type="ECO:0000313" key="1">
    <source>
        <dbReference type="EMBL" id="PKU43584.1"/>
    </source>
</evidence>
<evidence type="ECO:0000313" key="2">
    <source>
        <dbReference type="Proteomes" id="UP000233556"/>
    </source>
</evidence>
<dbReference type="AlphaFoldDB" id="A0A2I0UC28"/>
<organism evidence="1 2">
    <name type="scientific">Limosa lapponica baueri</name>
    <dbReference type="NCBI Taxonomy" id="1758121"/>
    <lineage>
        <taxon>Eukaryota</taxon>
        <taxon>Metazoa</taxon>
        <taxon>Chordata</taxon>
        <taxon>Craniata</taxon>
        <taxon>Vertebrata</taxon>
        <taxon>Euteleostomi</taxon>
        <taxon>Archelosauria</taxon>
        <taxon>Archosauria</taxon>
        <taxon>Dinosauria</taxon>
        <taxon>Saurischia</taxon>
        <taxon>Theropoda</taxon>
        <taxon>Coelurosauria</taxon>
        <taxon>Aves</taxon>
        <taxon>Neognathae</taxon>
        <taxon>Neoaves</taxon>
        <taxon>Charadriiformes</taxon>
        <taxon>Scolopacidae</taxon>
        <taxon>Limosa</taxon>
    </lineage>
</organism>
<accession>A0A2I0UC28</accession>
<reference evidence="2" key="2">
    <citation type="submission" date="2017-12" db="EMBL/GenBank/DDBJ databases">
        <title>Genome sequence of the Bar-tailed Godwit (Limosa lapponica baueri).</title>
        <authorList>
            <person name="Lima N.C.B."/>
            <person name="Parody-Merino A.M."/>
            <person name="Battley P.F."/>
            <person name="Fidler A.E."/>
            <person name="Prosdocimi F."/>
        </authorList>
    </citation>
    <scope>NUCLEOTIDE SEQUENCE [LARGE SCALE GENOMIC DNA]</scope>
</reference>
<gene>
    <name evidence="1" type="ORF">llap_6105</name>
</gene>
<keyword evidence="2" id="KW-1185">Reference proteome</keyword>
<protein>
    <submittedName>
        <fullName evidence="1">Uncharacterized protein</fullName>
    </submittedName>
</protein>
<sequence length="148" mass="16787">MLQNSYERGVRKYGRNNLQPKAVKKKWEKVHKAPEQISLQPVVKTMVMQVVSLQPMVDYNGAGIHTAACGGPHAGPGIYVLKETASHKEPTQEQVFFQDLWFMGDPGWSSPFLKDCAPWKGPMLEQLMKNCSPWEEATLRKFPKDCIL</sequence>
<proteinExistence type="predicted"/>